<protein>
    <submittedName>
        <fullName evidence="18">Uncharacterized protein</fullName>
    </submittedName>
</protein>
<evidence type="ECO:0000256" key="13">
    <source>
        <dbReference type="ARBA" id="ARBA00034099"/>
    </source>
</evidence>
<accession>A0A915L657</accession>
<dbReference type="GO" id="GO:0022848">
    <property type="term" value="F:acetylcholine-gated monoatomic cation-selective channel activity"/>
    <property type="evidence" value="ECO:0007669"/>
    <property type="project" value="InterPro"/>
</dbReference>
<evidence type="ECO:0000313" key="18">
    <source>
        <dbReference type="WBParaSite" id="nRc.2.0.1.t46003-RA"/>
    </source>
</evidence>
<dbReference type="SUPFAM" id="SSF90112">
    <property type="entry name" value="Neurotransmitter-gated ion-channel transmembrane pore"/>
    <property type="match status" value="1"/>
</dbReference>
<sequence length="422" mass="49392">MAVLPMGYVFCNDHAKRLYDDLMSSYNRLNRPVNNTNDTLTVKLKLRLAQIIDLHEKDQIMISSIWLQQEWQDYKLTWDPAKYHNTSVLYVPTDMIWIPDLLIYNSIESKMDLIQGTKATIYANGTVRWEAPALARTICTFKRVTQMMHHYISRYPFDIQSCEYKFGSWSFPEEFLDLQHFDKANYSQELIPGTNEWQNISIVKHGIDLSDYYPSVEWEVLEIPAVRRVIYYTNRMFNPRGVHRAGYVVMLYRVELRRYPLFHVINLVFPCVSLLFLTVIVFYLPTESGEKIGLSINLLVCLTVFFLPLTESFSANSDASPLIVEFLIFILIMISIAIIMTIYVLNLRFRSPNTHRMPKWMKNIFMKKLPKYLLMNVPETGVDDDSFRKVSVKKSRVELTALPTLPKPECTKHERTSVTSYP</sequence>
<dbReference type="FunFam" id="2.70.170.10:FF:000028">
    <property type="entry name" value="AcetylCholine Receptor"/>
    <property type="match status" value="1"/>
</dbReference>
<evidence type="ECO:0000256" key="11">
    <source>
        <dbReference type="ARBA" id="ARBA00023286"/>
    </source>
</evidence>
<feature type="transmembrane region" description="Helical" evidence="14">
    <location>
        <begin position="261"/>
        <end position="285"/>
    </location>
</feature>
<dbReference type="PRINTS" id="PR00252">
    <property type="entry name" value="NRIONCHANNEL"/>
</dbReference>
<feature type="transmembrane region" description="Helical" evidence="14">
    <location>
        <begin position="322"/>
        <end position="347"/>
    </location>
</feature>
<dbReference type="GO" id="GO:0045211">
    <property type="term" value="C:postsynaptic membrane"/>
    <property type="evidence" value="ECO:0007669"/>
    <property type="project" value="InterPro"/>
</dbReference>
<dbReference type="InterPro" id="IPR006202">
    <property type="entry name" value="Neur_chan_lig-bd"/>
</dbReference>
<dbReference type="AlphaFoldDB" id="A0A915L657"/>
<feature type="domain" description="Neurotransmitter-gated ion-channel ligand-binding" evidence="15">
    <location>
        <begin position="16"/>
        <end position="233"/>
    </location>
</feature>
<evidence type="ECO:0000256" key="1">
    <source>
        <dbReference type="ARBA" id="ARBA00022448"/>
    </source>
</evidence>
<evidence type="ECO:0000256" key="12">
    <source>
        <dbReference type="ARBA" id="ARBA00023303"/>
    </source>
</evidence>
<evidence type="ECO:0000256" key="7">
    <source>
        <dbReference type="ARBA" id="ARBA00023136"/>
    </source>
</evidence>
<evidence type="ECO:0000256" key="8">
    <source>
        <dbReference type="ARBA" id="ARBA00023157"/>
    </source>
</evidence>
<dbReference type="WBParaSite" id="nRc.2.0.1.t46003-RA">
    <property type="protein sequence ID" value="nRc.2.0.1.t46003-RA"/>
    <property type="gene ID" value="nRc.2.0.1.g46003"/>
</dbReference>
<evidence type="ECO:0000256" key="4">
    <source>
        <dbReference type="ARBA" id="ARBA00022989"/>
    </source>
</evidence>
<evidence type="ECO:0000259" key="15">
    <source>
        <dbReference type="Pfam" id="PF02931"/>
    </source>
</evidence>
<keyword evidence="4 14" id="KW-1133">Transmembrane helix</keyword>
<evidence type="ECO:0000256" key="14">
    <source>
        <dbReference type="SAM" id="Phobius"/>
    </source>
</evidence>
<keyword evidence="9" id="KW-0675">Receptor</keyword>
<evidence type="ECO:0000256" key="6">
    <source>
        <dbReference type="ARBA" id="ARBA00023065"/>
    </source>
</evidence>
<dbReference type="Gene3D" id="1.20.58.390">
    <property type="entry name" value="Neurotransmitter-gated ion-channel transmembrane domain"/>
    <property type="match status" value="1"/>
</dbReference>
<dbReference type="InterPro" id="IPR036719">
    <property type="entry name" value="Neuro-gated_channel_TM_sf"/>
</dbReference>
<dbReference type="InterPro" id="IPR006029">
    <property type="entry name" value="Neurotrans-gated_channel_TM"/>
</dbReference>
<keyword evidence="8" id="KW-1015">Disulfide bond</keyword>
<dbReference type="InterPro" id="IPR038050">
    <property type="entry name" value="Neuro_actylchol_rec"/>
</dbReference>
<evidence type="ECO:0000256" key="2">
    <source>
        <dbReference type="ARBA" id="ARBA00022475"/>
    </source>
</evidence>
<dbReference type="GO" id="GO:0004888">
    <property type="term" value="F:transmembrane signaling receptor activity"/>
    <property type="evidence" value="ECO:0007669"/>
    <property type="project" value="InterPro"/>
</dbReference>
<dbReference type="PRINTS" id="PR00254">
    <property type="entry name" value="NICOTINICR"/>
</dbReference>
<keyword evidence="11" id="KW-1071">Ligand-gated ion channel</keyword>
<keyword evidence="3 14" id="KW-0812">Transmembrane</keyword>
<dbReference type="Pfam" id="PF02931">
    <property type="entry name" value="Neur_chan_LBD"/>
    <property type="match status" value="1"/>
</dbReference>
<evidence type="ECO:0000256" key="9">
    <source>
        <dbReference type="ARBA" id="ARBA00023170"/>
    </source>
</evidence>
<keyword evidence="7 14" id="KW-0472">Membrane</keyword>
<evidence type="ECO:0000256" key="5">
    <source>
        <dbReference type="ARBA" id="ARBA00023018"/>
    </source>
</evidence>
<feature type="domain" description="Neurotransmitter-gated ion-channel transmembrane" evidence="16">
    <location>
        <begin position="267"/>
        <end position="386"/>
    </location>
</feature>
<dbReference type="InterPro" id="IPR036734">
    <property type="entry name" value="Neur_chan_lig-bd_sf"/>
</dbReference>
<keyword evidence="10" id="KW-0325">Glycoprotein</keyword>
<dbReference type="InterPro" id="IPR002394">
    <property type="entry name" value="Nicotinic_acetylcholine_rcpt"/>
</dbReference>
<keyword evidence="17" id="KW-1185">Reference proteome</keyword>
<organism evidence="17 18">
    <name type="scientific">Romanomermis culicivorax</name>
    <name type="common">Nematode worm</name>
    <dbReference type="NCBI Taxonomy" id="13658"/>
    <lineage>
        <taxon>Eukaryota</taxon>
        <taxon>Metazoa</taxon>
        <taxon>Ecdysozoa</taxon>
        <taxon>Nematoda</taxon>
        <taxon>Enoplea</taxon>
        <taxon>Dorylaimia</taxon>
        <taxon>Mermithida</taxon>
        <taxon>Mermithoidea</taxon>
        <taxon>Mermithidae</taxon>
        <taxon>Romanomermis</taxon>
    </lineage>
</organism>
<dbReference type="Proteomes" id="UP000887565">
    <property type="component" value="Unplaced"/>
</dbReference>
<keyword evidence="6" id="KW-0406">Ion transport</keyword>
<keyword evidence="5" id="KW-0770">Synapse</keyword>
<feature type="transmembrane region" description="Helical" evidence="14">
    <location>
        <begin position="292"/>
        <end position="310"/>
    </location>
</feature>
<dbReference type="PANTHER" id="PTHR18945">
    <property type="entry name" value="NEUROTRANSMITTER GATED ION CHANNEL"/>
    <property type="match status" value="1"/>
</dbReference>
<evidence type="ECO:0000259" key="16">
    <source>
        <dbReference type="Pfam" id="PF02932"/>
    </source>
</evidence>
<reference evidence="18" key="1">
    <citation type="submission" date="2022-11" db="UniProtKB">
        <authorList>
            <consortium name="WormBaseParasite"/>
        </authorList>
    </citation>
    <scope>IDENTIFICATION</scope>
</reference>
<keyword evidence="12" id="KW-0407">Ion channel</keyword>
<keyword evidence="2" id="KW-1003">Cell membrane</keyword>
<dbReference type="InterPro" id="IPR006201">
    <property type="entry name" value="Neur_channel"/>
</dbReference>
<dbReference type="SUPFAM" id="SSF63712">
    <property type="entry name" value="Nicotinic receptor ligand binding domain-like"/>
    <property type="match status" value="1"/>
</dbReference>
<keyword evidence="1" id="KW-0813">Transport</keyword>
<dbReference type="Gene3D" id="2.70.170.10">
    <property type="entry name" value="Neurotransmitter-gated ion-channel ligand-binding domain"/>
    <property type="match status" value="1"/>
</dbReference>
<dbReference type="FunFam" id="1.20.58.390:FF:000043">
    <property type="entry name" value="AcetylCholine Receptor"/>
    <property type="match status" value="1"/>
</dbReference>
<name>A0A915L657_ROMCU</name>
<evidence type="ECO:0000256" key="3">
    <source>
        <dbReference type="ARBA" id="ARBA00022692"/>
    </source>
</evidence>
<proteinExistence type="predicted"/>
<evidence type="ECO:0000313" key="17">
    <source>
        <dbReference type="Proteomes" id="UP000887565"/>
    </source>
</evidence>
<dbReference type="Pfam" id="PF02932">
    <property type="entry name" value="Neur_chan_memb"/>
    <property type="match status" value="1"/>
</dbReference>
<evidence type="ECO:0000256" key="10">
    <source>
        <dbReference type="ARBA" id="ARBA00023180"/>
    </source>
</evidence>
<comment type="subcellular location">
    <subcellularLocation>
        <location evidence="13">Synaptic cell membrane</location>
        <topology evidence="13">Multi-pass membrane protein</topology>
    </subcellularLocation>
</comment>